<dbReference type="EMBL" id="BMFD01000002">
    <property type="protein sequence ID" value="GGC30509.1"/>
    <property type="molecule type" value="Genomic_DNA"/>
</dbReference>
<protein>
    <submittedName>
        <fullName evidence="1">Uncharacterized protein</fullName>
    </submittedName>
</protein>
<comment type="caution">
    <text evidence="1">The sequence shown here is derived from an EMBL/GenBank/DDBJ whole genome shotgun (WGS) entry which is preliminary data.</text>
</comment>
<accession>A0ABQ1LW52</accession>
<evidence type="ECO:0000313" key="2">
    <source>
        <dbReference type="Proteomes" id="UP000635885"/>
    </source>
</evidence>
<proteinExistence type="predicted"/>
<dbReference type="Proteomes" id="UP000635885">
    <property type="component" value="Unassembled WGS sequence"/>
</dbReference>
<gene>
    <name evidence="1" type="ORF">GCM10010993_06780</name>
</gene>
<sequence length="228" mass="26788">MNRINIFPLILILSVLWSCQEVDDQNTDFGFDYQPLEVGLFWEYEVEQTIFFGENDSETNNFYFRDKVDYTYLNEEGITVYVILRERSANRSNWVGVGNYALLVRNNALVRMQDNERIVTFSFPPKMNKSWDSKIYSSNASDEFTIDLLGGYELRSINYNQAVRVLHEMDDDEITFRDNRYEVYVKGIGMIEQFSEVLTYCSRNDCLGQQLIDSGEKLHLKIINYGKI</sequence>
<keyword evidence="2" id="KW-1185">Reference proteome</keyword>
<evidence type="ECO:0000313" key="1">
    <source>
        <dbReference type="EMBL" id="GGC30509.1"/>
    </source>
</evidence>
<name>A0ABQ1LW52_9BACT</name>
<reference evidence="2" key="1">
    <citation type="journal article" date="2019" name="Int. J. Syst. Evol. Microbiol.">
        <title>The Global Catalogue of Microorganisms (GCM) 10K type strain sequencing project: providing services to taxonomists for standard genome sequencing and annotation.</title>
        <authorList>
            <consortium name="The Broad Institute Genomics Platform"/>
            <consortium name="The Broad Institute Genome Sequencing Center for Infectious Disease"/>
            <person name="Wu L."/>
            <person name="Ma J."/>
        </authorList>
    </citation>
    <scope>NUCLEOTIDE SEQUENCE [LARGE SCALE GENOMIC DNA]</scope>
    <source>
        <strain evidence="2">CGMCC 1.12479</strain>
    </source>
</reference>
<organism evidence="1 2">
    <name type="scientific">Belliella aquatica</name>
    <dbReference type="NCBI Taxonomy" id="1323734"/>
    <lineage>
        <taxon>Bacteria</taxon>
        <taxon>Pseudomonadati</taxon>
        <taxon>Bacteroidota</taxon>
        <taxon>Cytophagia</taxon>
        <taxon>Cytophagales</taxon>
        <taxon>Cyclobacteriaceae</taxon>
        <taxon>Belliella</taxon>
    </lineage>
</organism>
<dbReference type="RefSeq" id="WP_188439710.1">
    <property type="nucleotide sequence ID" value="NZ_BMFD01000002.1"/>
</dbReference>